<dbReference type="EMBL" id="BMLW01000002">
    <property type="protein sequence ID" value="GGP08189.1"/>
    <property type="molecule type" value="Genomic_DNA"/>
</dbReference>
<protein>
    <submittedName>
        <fullName evidence="1">Uncharacterized protein</fullName>
    </submittedName>
</protein>
<evidence type="ECO:0000313" key="1">
    <source>
        <dbReference type="EMBL" id="GGP08189.1"/>
    </source>
</evidence>
<dbReference type="Gene3D" id="2.30.130.30">
    <property type="entry name" value="Hypothetical protein"/>
    <property type="match status" value="1"/>
</dbReference>
<evidence type="ECO:0000313" key="2">
    <source>
        <dbReference type="Proteomes" id="UP000641206"/>
    </source>
</evidence>
<proteinExistence type="predicted"/>
<name>A0ABQ2NP35_9BACI</name>
<gene>
    <name evidence="1" type="ORF">GCM10011346_07240</name>
</gene>
<dbReference type="RefSeq" id="WP_188733151.1">
    <property type="nucleotide sequence ID" value="NZ_BMLW01000002.1"/>
</dbReference>
<organism evidence="1 2">
    <name type="scientific">Oceanobacillus neutriphilus</name>
    <dbReference type="NCBI Taxonomy" id="531815"/>
    <lineage>
        <taxon>Bacteria</taxon>
        <taxon>Bacillati</taxon>
        <taxon>Bacillota</taxon>
        <taxon>Bacilli</taxon>
        <taxon>Bacillales</taxon>
        <taxon>Bacillaceae</taxon>
        <taxon>Oceanobacillus</taxon>
    </lineage>
</organism>
<sequence length="101" mass="11238">MGTIGIIASGTKKVIGIANLTSVIGPLSIKAYNEYVTERLGTVKTVLPYRKTYAWKLEQPVLFKEPVSYEHPNGAVIWVSFKNKDMEAVNNQIKLSIVQND</sequence>
<accession>A0ABQ2NP35</accession>
<reference evidence="2" key="1">
    <citation type="journal article" date="2019" name="Int. J. Syst. Evol. Microbiol.">
        <title>The Global Catalogue of Microorganisms (GCM) 10K type strain sequencing project: providing services to taxonomists for standard genome sequencing and annotation.</title>
        <authorList>
            <consortium name="The Broad Institute Genomics Platform"/>
            <consortium name="The Broad Institute Genome Sequencing Center for Infectious Disease"/>
            <person name="Wu L."/>
            <person name="Ma J."/>
        </authorList>
    </citation>
    <scope>NUCLEOTIDE SEQUENCE [LARGE SCALE GENOMIC DNA]</scope>
    <source>
        <strain evidence="2">CGMCC 1.7693</strain>
    </source>
</reference>
<keyword evidence="2" id="KW-1185">Reference proteome</keyword>
<comment type="caution">
    <text evidence="1">The sequence shown here is derived from an EMBL/GenBank/DDBJ whole genome shotgun (WGS) entry which is preliminary data.</text>
</comment>
<dbReference type="Proteomes" id="UP000641206">
    <property type="component" value="Unassembled WGS sequence"/>
</dbReference>